<protein>
    <submittedName>
        <fullName evidence="2">TPA: arylamine N-acetyltransferase 1</fullName>
    </submittedName>
</protein>
<proteinExistence type="inferred from homology"/>
<name>K1WRS3_MARBU</name>
<dbReference type="AlphaFoldDB" id="K1WRS3"/>
<sequence>MAFSHRPSYALPALKKYFSHISLPAPYQNILLQNATREHRHHVGTLKPAELFEYLVLSQGIASEGGSGGSSILAAGKDVLAGVSKVSESEGRGDLEVERVRRWEDRGASGGRGGTCTLNNTFFGTVMRSFGMRVLCSGARVAATVLGGERYRFCGWNHLINLVEFEGKRWLVDVGFGGDGPACPIELADGREVSWGATGNTLRLIYAPIQEFEDPNQRCWILQHRQAGKSEWDDVYCFTETEFLPQDIAVMNFKTTGDVRTSFFNHVAFCGCNVVEEGEVIGKVNLAGGKCKRTVWRGGKWEKEVLGTCESEVERWEILERVFGIVLGDEERKGISGMVSELRRKPKDD</sequence>
<dbReference type="KEGG" id="mbe:MBM_01037"/>
<dbReference type="InterPro" id="IPR038765">
    <property type="entry name" value="Papain-like_cys_pep_sf"/>
</dbReference>
<gene>
    <name evidence="2" type="ORF">MBM_01037</name>
</gene>
<accession>K1WRS3</accession>
<dbReference type="Proteomes" id="UP000006753">
    <property type="component" value="Unassembled WGS sequence"/>
</dbReference>
<dbReference type="InterPro" id="IPR053710">
    <property type="entry name" value="Arylamine_NAT_domain_sf"/>
</dbReference>
<dbReference type="OMA" id="ELHYSAH"/>
<dbReference type="EMBL" id="JH921429">
    <property type="protein sequence ID" value="EKD20355.1"/>
    <property type="molecule type" value="Genomic_DNA"/>
</dbReference>
<dbReference type="eggNOG" id="ENOG502RD0D">
    <property type="taxonomic scope" value="Eukaryota"/>
</dbReference>
<organism evidence="2 3">
    <name type="scientific">Marssonina brunnea f. sp. multigermtubi (strain MB_m1)</name>
    <name type="common">Marssonina leaf spot fungus</name>
    <dbReference type="NCBI Taxonomy" id="1072389"/>
    <lineage>
        <taxon>Eukaryota</taxon>
        <taxon>Fungi</taxon>
        <taxon>Dikarya</taxon>
        <taxon>Ascomycota</taxon>
        <taxon>Pezizomycotina</taxon>
        <taxon>Leotiomycetes</taxon>
        <taxon>Helotiales</taxon>
        <taxon>Drepanopezizaceae</taxon>
        <taxon>Drepanopeziza</taxon>
    </lineage>
</organism>
<reference evidence="2 3" key="1">
    <citation type="journal article" date="2012" name="BMC Genomics">
        <title>Sequencing the genome of Marssonina brunnea reveals fungus-poplar co-evolution.</title>
        <authorList>
            <person name="Zhu S."/>
            <person name="Cao Y.-Z."/>
            <person name="Jiang C."/>
            <person name="Tan B.-Y."/>
            <person name="Wang Z."/>
            <person name="Feng S."/>
            <person name="Zhang L."/>
            <person name="Su X.-H."/>
            <person name="Brejova B."/>
            <person name="Vinar T."/>
            <person name="Xu M."/>
            <person name="Wang M.-X."/>
            <person name="Zhang S.-G."/>
            <person name="Huang M.-R."/>
            <person name="Wu R."/>
            <person name="Zhou Y."/>
        </authorList>
    </citation>
    <scope>NUCLEOTIDE SEQUENCE [LARGE SCALE GENOMIC DNA]</scope>
    <source>
        <strain evidence="2 3">MB_m1</strain>
    </source>
</reference>
<dbReference type="HOGENOM" id="CLU_049918_2_0_1"/>
<evidence type="ECO:0000313" key="3">
    <source>
        <dbReference type="Proteomes" id="UP000006753"/>
    </source>
</evidence>
<keyword evidence="3" id="KW-1185">Reference proteome</keyword>
<dbReference type="GO" id="GO:0016407">
    <property type="term" value="F:acetyltransferase activity"/>
    <property type="evidence" value="ECO:0007669"/>
    <property type="project" value="InterPro"/>
</dbReference>
<dbReference type="InParanoid" id="K1WRS3"/>
<dbReference type="Pfam" id="PF00797">
    <property type="entry name" value="Acetyltransf_2"/>
    <property type="match status" value="1"/>
</dbReference>
<keyword evidence="2" id="KW-0808">Transferase</keyword>
<dbReference type="OrthoDB" id="10260017at2759"/>
<comment type="similarity">
    <text evidence="1">Belongs to the arylamine N-acetyltransferase family.</text>
</comment>
<dbReference type="PANTHER" id="PTHR11786">
    <property type="entry name" value="N-HYDROXYARYLAMINE O-ACETYLTRANSFERASE"/>
    <property type="match status" value="1"/>
</dbReference>
<dbReference type="Gene3D" id="3.30.2140.20">
    <property type="match status" value="1"/>
</dbReference>
<dbReference type="SUPFAM" id="SSF54001">
    <property type="entry name" value="Cysteine proteinases"/>
    <property type="match status" value="1"/>
</dbReference>
<dbReference type="PANTHER" id="PTHR11786:SF0">
    <property type="entry name" value="ARYLAMINE N-ACETYLTRANSFERASE 4-RELATED"/>
    <property type="match status" value="1"/>
</dbReference>
<dbReference type="InterPro" id="IPR001447">
    <property type="entry name" value="Arylamine_N-AcTrfase"/>
</dbReference>
<evidence type="ECO:0000313" key="2">
    <source>
        <dbReference type="EMBL" id="EKD20355.1"/>
    </source>
</evidence>
<evidence type="ECO:0000256" key="1">
    <source>
        <dbReference type="ARBA" id="ARBA00006547"/>
    </source>
</evidence>